<organism evidence="5 6">
    <name type="scientific">Kazachstania africana (strain ATCC 22294 / BCRC 22015 / CBS 2517 / CECT 1963 / NBRC 1671 / NRRL Y-8276)</name>
    <name type="common">Yeast</name>
    <name type="synonym">Kluyveromyces africanus</name>
    <dbReference type="NCBI Taxonomy" id="1071382"/>
    <lineage>
        <taxon>Eukaryota</taxon>
        <taxon>Fungi</taxon>
        <taxon>Dikarya</taxon>
        <taxon>Ascomycota</taxon>
        <taxon>Saccharomycotina</taxon>
        <taxon>Saccharomycetes</taxon>
        <taxon>Saccharomycetales</taxon>
        <taxon>Saccharomycetaceae</taxon>
        <taxon>Kazachstania</taxon>
    </lineage>
</organism>
<keyword evidence="3" id="KW-0539">Nucleus</keyword>
<accession>H2AN53</accession>
<dbReference type="InParanoid" id="H2AN53"/>
<dbReference type="STRING" id="1071382.H2AN53"/>
<dbReference type="EMBL" id="HE650821">
    <property type="protein sequence ID" value="CCF55803.1"/>
    <property type="molecule type" value="Genomic_DNA"/>
</dbReference>
<gene>
    <name evidence="5" type="primary">KAFR0A03680</name>
    <name evidence="5" type="ORF">KAFR_0A03680</name>
</gene>
<evidence type="ECO:0000256" key="2">
    <source>
        <dbReference type="ARBA" id="ARBA00007560"/>
    </source>
</evidence>
<dbReference type="PANTHER" id="PTHR23188">
    <property type="entry name" value="RNA POLYMERASE II-ASSOCIATED FACTOR 1 HOMOLOG"/>
    <property type="match status" value="1"/>
</dbReference>
<sequence length="472" mass="54908">MSKKQDYIAKIRYENNLPPPTVPPKLLNYQINPDEDVDSPQLITSLYTRTNVTPLVDINGDLGMPMDLMEIPGLLNKNDTRYLYSFDNVKLDPKDRILLRDPRVDRLTKTDMSKVKFLRRTEYVSSTIAASNTKKRPRNRLEDDDDKVLNPAEIVTRVENTFEAMTDDLSKLRHPVKRHLKATKVWNLIPDTASMDQNYFTLKLVGSAALDKREKEALALKTTIFRPVELEEDEWMSMYTTDMKDSETLEKSIERVIDENLTADDSNKVFRFRRLRDFDMKQAKSTDSSLSELAIVLNNEKGVAYYKPLRTRIELRRRRVNDVIKPLVTEHNIDQLNISLRNPTTSEVNTRDRLRMKFDPINFVPVDEEEEEKEEESREDDMSKEKHDDNEQHKHEDLDSTQNQITGKADSKEDEVEKATQHQDSQENSSQKADNGQMQEEPENKQEDSSTKDFEKESSEDTVSEKEEVVTL</sequence>
<dbReference type="OrthoDB" id="10260285at2759"/>
<keyword evidence="6" id="KW-1185">Reference proteome</keyword>
<feature type="compositionally biased region" description="Acidic residues" evidence="4">
    <location>
        <begin position="366"/>
        <end position="379"/>
    </location>
</feature>
<dbReference type="GO" id="GO:0003682">
    <property type="term" value="F:chromatin binding"/>
    <property type="evidence" value="ECO:0007669"/>
    <property type="project" value="TreeGrafter"/>
</dbReference>
<evidence type="ECO:0000313" key="5">
    <source>
        <dbReference type="EMBL" id="CCF55803.1"/>
    </source>
</evidence>
<dbReference type="Proteomes" id="UP000005220">
    <property type="component" value="Chromosome 1"/>
</dbReference>
<comment type="subcellular location">
    <subcellularLocation>
        <location evidence="1">Nucleus</location>
    </subcellularLocation>
</comment>
<feature type="compositionally biased region" description="Basic and acidic residues" evidence="4">
    <location>
        <begin position="442"/>
        <end position="472"/>
    </location>
</feature>
<dbReference type="KEGG" id="kaf:KAFR_0A03680"/>
<feature type="compositionally biased region" description="Basic and acidic residues" evidence="4">
    <location>
        <begin position="409"/>
        <end position="425"/>
    </location>
</feature>
<evidence type="ECO:0000256" key="4">
    <source>
        <dbReference type="SAM" id="MobiDB-lite"/>
    </source>
</evidence>
<feature type="compositionally biased region" description="Polar residues" evidence="4">
    <location>
        <begin position="426"/>
        <end position="438"/>
    </location>
</feature>
<dbReference type="InterPro" id="IPR007133">
    <property type="entry name" value="RNA_pol_II-assoc_Paf1"/>
</dbReference>
<protein>
    <submittedName>
        <fullName evidence="5">Uncharacterized protein</fullName>
    </submittedName>
</protein>
<feature type="compositionally biased region" description="Basic and acidic residues" evidence="4">
    <location>
        <begin position="380"/>
        <end position="398"/>
    </location>
</feature>
<dbReference type="FunCoup" id="H2AN53">
    <property type="interactions" value="384"/>
</dbReference>
<reference evidence="5 6" key="1">
    <citation type="journal article" date="2011" name="Proc. Natl. Acad. Sci. U.S.A.">
        <title>Evolutionary erosion of yeast sex chromosomes by mating-type switching accidents.</title>
        <authorList>
            <person name="Gordon J.L."/>
            <person name="Armisen D."/>
            <person name="Proux-Wera E."/>
            <person name="Oheigeartaigh S.S."/>
            <person name="Byrne K.P."/>
            <person name="Wolfe K.H."/>
        </authorList>
    </citation>
    <scope>NUCLEOTIDE SEQUENCE [LARGE SCALE GENOMIC DNA]</scope>
    <source>
        <strain evidence="6">ATCC 22294 / BCRC 22015 / CBS 2517 / CECT 1963 / NBRC 1671 / NRRL Y-8276</strain>
    </source>
</reference>
<dbReference type="GO" id="GO:0016593">
    <property type="term" value="C:Cdc73/Paf1 complex"/>
    <property type="evidence" value="ECO:0007669"/>
    <property type="project" value="InterPro"/>
</dbReference>
<dbReference type="AlphaFoldDB" id="H2AN53"/>
<evidence type="ECO:0000313" key="6">
    <source>
        <dbReference type="Proteomes" id="UP000005220"/>
    </source>
</evidence>
<dbReference type="eggNOG" id="KOG2478">
    <property type="taxonomic scope" value="Eukaryota"/>
</dbReference>
<dbReference type="Pfam" id="PF03985">
    <property type="entry name" value="Paf1"/>
    <property type="match status" value="1"/>
</dbReference>
<evidence type="ECO:0000256" key="3">
    <source>
        <dbReference type="ARBA" id="ARBA00023242"/>
    </source>
</evidence>
<evidence type="ECO:0000256" key="1">
    <source>
        <dbReference type="ARBA" id="ARBA00004123"/>
    </source>
</evidence>
<proteinExistence type="inferred from homology"/>
<dbReference type="HOGENOM" id="CLU_021991_3_1_1"/>
<dbReference type="RefSeq" id="XP_003954938.1">
    <property type="nucleotide sequence ID" value="XM_003954889.1"/>
</dbReference>
<feature type="region of interest" description="Disordered" evidence="4">
    <location>
        <begin position="360"/>
        <end position="472"/>
    </location>
</feature>
<dbReference type="PANTHER" id="PTHR23188:SF12">
    <property type="entry name" value="RNA POLYMERASE II-ASSOCIATED FACTOR 1 HOMOLOG"/>
    <property type="match status" value="1"/>
</dbReference>
<name>H2AN53_KAZAF</name>
<dbReference type="GO" id="GO:0000993">
    <property type="term" value="F:RNA polymerase II complex binding"/>
    <property type="evidence" value="ECO:0007669"/>
    <property type="project" value="TreeGrafter"/>
</dbReference>
<dbReference type="GeneID" id="13886009"/>
<comment type="similarity">
    <text evidence="2">Belongs to the PAF1 family.</text>
</comment>
<dbReference type="GO" id="GO:0006368">
    <property type="term" value="P:transcription elongation by RNA polymerase II"/>
    <property type="evidence" value="ECO:0007669"/>
    <property type="project" value="InterPro"/>
</dbReference>